<dbReference type="AlphaFoldDB" id="A0A9P9DJK2"/>
<dbReference type="InterPro" id="IPR050797">
    <property type="entry name" value="Carb_Metab_Trans_Reg"/>
</dbReference>
<dbReference type="PANTHER" id="PTHR31668">
    <property type="entry name" value="GLUCOSE TRANSPORT TRANSCRIPTION REGULATOR RGT1-RELATED-RELATED"/>
    <property type="match status" value="1"/>
</dbReference>
<evidence type="ECO:0000259" key="3">
    <source>
        <dbReference type="PROSITE" id="PS50048"/>
    </source>
</evidence>
<accession>A0A9P9DJK2</accession>
<feature type="region of interest" description="Disordered" evidence="2">
    <location>
        <begin position="1"/>
        <end position="22"/>
    </location>
</feature>
<gene>
    <name evidence="4" type="ORF">B0J13DRAFT_567845</name>
</gene>
<evidence type="ECO:0000313" key="4">
    <source>
        <dbReference type="EMBL" id="KAH7120353.1"/>
    </source>
</evidence>
<dbReference type="CDD" id="cd12148">
    <property type="entry name" value="fungal_TF_MHR"/>
    <property type="match status" value="1"/>
</dbReference>
<evidence type="ECO:0000313" key="5">
    <source>
        <dbReference type="Proteomes" id="UP000717696"/>
    </source>
</evidence>
<dbReference type="EMBL" id="JAGMUU010000028">
    <property type="protein sequence ID" value="KAH7120353.1"/>
    <property type="molecule type" value="Genomic_DNA"/>
</dbReference>
<dbReference type="Pfam" id="PF00172">
    <property type="entry name" value="Zn_clus"/>
    <property type="match status" value="1"/>
</dbReference>
<feature type="compositionally biased region" description="Polar residues" evidence="2">
    <location>
        <begin position="131"/>
        <end position="142"/>
    </location>
</feature>
<organism evidence="4 5">
    <name type="scientific">Dactylonectria estremocensis</name>
    <dbReference type="NCBI Taxonomy" id="1079267"/>
    <lineage>
        <taxon>Eukaryota</taxon>
        <taxon>Fungi</taxon>
        <taxon>Dikarya</taxon>
        <taxon>Ascomycota</taxon>
        <taxon>Pezizomycotina</taxon>
        <taxon>Sordariomycetes</taxon>
        <taxon>Hypocreomycetidae</taxon>
        <taxon>Hypocreales</taxon>
        <taxon>Nectriaceae</taxon>
        <taxon>Dactylonectria</taxon>
    </lineage>
</organism>
<dbReference type="PROSITE" id="PS00463">
    <property type="entry name" value="ZN2_CY6_FUNGAL_1"/>
    <property type="match status" value="1"/>
</dbReference>
<evidence type="ECO:0000256" key="1">
    <source>
        <dbReference type="ARBA" id="ARBA00023242"/>
    </source>
</evidence>
<reference evidence="4" key="1">
    <citation type="journal article" date="2021" name="Nat. Commun.">
        <title>Genetic determinants of endophytism in the Arabidopsis root mycobiome.</title>
        <authorList>
            <person name="Mesny F."/>
            <person name="Miyauchi S."/>
            <person name="Thiergart T."/>
            <person name="Pickel B."/>
            <person name="Atanasova L."/>
            <person name="Karlsson M."/>
            <person name="Huettel B."/>
            <person name="Barry K.W."/>
            <person name="Haridas S."/>
            <person name="Chen C."/>
            <person name="Bauer D."/>
            <person name="Andreopoulos W."/>
            <person name="Pangilinan J."/>
            <person name="LaButti K."/>
            <person name="Riley R."/>
            <person name="Lipzen A."/>
            <person name="Clum A."/>
            <person name="Drula E."/>
            <person name="Henrissat B."/>
            <person name="Kohler A."/>
            <person name="Grigoriev I.V."/>
            <person name="Martin F.M."/>
            <person name="Hacquard S."/>
        </authorList>
    </citation>
    <scope>NUCLEOTIDE SEQUENCE</scope>
    <source>
        <strain evidence="4">MPI-CAGE-AT-0021</strain>
    </source>
</reference>
<dbReference type="GO" id="GO:0000981">
    <property type="term" value="F:DNA-binding transcription factor activity, RNA polymerase II-specific"/>
    <property type="evidence" value="ECO:0007669"/>
    <property type="project" value="InterPro"/>
</dbReference>
<keyword evidence="5" id="KW-1185">Reference proteome</keyword>
<evidence type="ECO:0000256" key="2">
    <source>
        <dbReference type="SAM" id="MobiDB-lite"/>
    </source>
</evidence>
<keyword evidence="1" id="KW-0539">Nucleus</keyword>
<dbReference type="CDD" id="cd00067">
    <property type="entry name" value="GAL4"/>
    <property type="match status" value="1"/>
</dbReference>
<name>A0A9P9DJK2_9HYPO</name>
<protein>
    <recommendedName>
        <fullName evidence="3">Zn(2)-C6 fungal-type domain-containing protein</fullName>
    </recommendedName>
</protein>
<feature type="domain" description="Zn(2)-C6 fungal-type" evidence="3">
    <location>
        <begin position="23"/>
        <end position="55"/>
    </location>
</feature>
<feature type="region of interest" description="Disordered" evidence="2">
    <location>
        <begin position="131"/>
        <end position="163"/>
    </location>
</feature>
<dbReference type="OrthoDB" id="2534600at2759"/>
<comment type="caution">
    <text evidence="4">The sequence shown here is derived from an EMBL/GenBank/DDBJ whole genome shotgun (WGS) entry which is preliminary data.</text>
</comment>
<dbReference type="PROSITE" id="PS50048">
    <property type="entry name" value="ZN2_CY6_FUNGAL_2"/>
    <property type="match status" value="1"/>
</dbReference>
<dbReference type="Proteomes" id="UP000717696">
    <property type="component" value="Unassembled WGS sequence"/>
</dbReference>
<dbReference type="InterPro" id="IPR001138">
    <property type="entry name" value="Zn2Cys6_DnaBD"/>
</dbReference>
<dbReference type="GO" id="GO:0008270">
    <property type="term" value="F:zinc ion binding"/>
    <property type="evidence" value="ECO:0007669"/>
    <property type="project" value="InterPro"/>
</dbReference>
<dbReference type="Gene3D" id="4.10.240.10">
    <property type="entry name" value="Zn(2)-C6 fungal-type DNA-binding domain"/>
    <property type="match status" value="1"/>
</dbReference>
<dbReference type="InterPro" id="IPR036864">
    <property type="entry name" value="Zn2-C6_fun-type_DNA-bd_sf"/>
</dbReference>
<dbReference type="SMART" id="SM00066">
    <property type="entry name" value="GAL4"/>
    <property type="match status" value="1"/>
</dbReference>
<proteinExistence type="predicted"/>
<sequence>MDTTTPAPSRSTARTKSGKNQNACDACRSRKVRCIYDGENLTCQGCLFLEINCTRQRPRRKRGPPNRHAQLPERIVGAEAASPTPGVQLMALANPALLNASLSNPSLAVVSLSNQSLSNISLSNPSLSTASLSNASPLSHTSPGVVAASPCSSGSTRPPREPSILQPGPWLGSFAPDAVVSRMLGHWFDKVHPVAPILLRRRFMRRLRNGDAGTDRQFCGLVVSVCAAVAATLPREDHSSVTVSRCLEFIEHNNLLASGFALKAYSLDWCIAMYNLGTAMGAVSDSGLGDMRSFHATSEAAAGVRYLAYYCTHDLDNAEKQLLKRLFWLLFAASCSANILGRLPISLLSQELIDSIPRPLDLTDDQMEPQGLLESDHHVAWYGDSTSYVPGLNSLSDLFKVWHEVQLTPPTPDPSACLGRYLSRVQQVIDNLPPELRWRGGLSRPPSVTQGHEVQIANIFITSLHVRSNLLQKLDPSRRSVLEHQRIVDDLLEILYHLPQAVFNANGSSVVPKIRDIGAAYLEQVEKGGTGEADGDSARGKLERLLRKLDDLDCWQGLGVLEAIQPGHVGSVYSVDTPASDLSMGGSSGL</sequence>
<dbReference type="SUPFAM" id="SSF57701">
    <property type="entry name" value="Zn2/Cys6 DNA-binding domain"/>
    <property type="match status" value="1"/>
</dbReference>